<protein>
    <submittedName>
        <fullName evidence="1">Uncharacterized protein</fullName>
    </submittedName>
</protein>
<sequence>MGNLLCCCGNRKSKRIENYANGGYYIAQTTVQKDPPKCNPLHHRNDADRKRIRPATGVPAARPVSTKCNACGEMGHRTEGCRYFTRLCFYCRQEGHIIRICPKRKRANERKRSARTHSNGTVYHPVSIREPWKTHHRKQQQQQRPNAATAHKRTHRDSVRPKSRASVGTVIAFGTVEDFAYDDTLKRGNGIGCNDILYHIICCCL</sequence>
<dbReference type="SUPFAM" id="SSF57756">
    <property type="entry name" value="Retrovirus zinc finger-like domains"/>
    <property type="match status" value="1"/>
</dbReference>
<dbReference type="Gene3D" id="4.10.60.10">
    <property type="entry name" value="Zinc finger, CCHC-type"/>
    <property type="match status" value="1"/>
</dbReference>
<dbReference type="GO" id="GO:0003676">
    <property type="term" value="F:nucleic acid binding"/>
    <property type="evidence" value="ECO:0007669"/>
    <property type="project" value="InterPro"/>
</dbReference>
<proteinExistence type="predicted"/>
<accession>A0A182YR64</accession>
<dbReference type="EnsemblMetazoa" id="ASTEI10950-RA">
    <property type="protein sequence ID" value="ASTEI10950-PA"/>
    <property type="gene ID" value="ASTEI10950"/>
</dbReference>
<reference evidence="2" key="1">
    <citation type="journal article" date="2014" name="Genome Biol.">
        <title>Genome analysis of a major urban malaria vector mosquito, Anopheles stephensi.</title>
        <authorList>
            <person name="Jiang X."/>
            <person name="Peery A."/>
            <person name="Hall A.B."/>
            <person name="Sharma A."/>
            <person name="Chen X.G."/>
            <person name="Waterhouse R.M."/>
            <person name="Komissarov A."/>
            <person name="Riehle M.M."/>
            <person name="Shouche Y."/>
            <person name="Sharakhova M.V."/>
            <person name="Lawson D."/>
            <person name="Pakpour N."/>
            <person name="Arensburger P."/>
            <person name="Davidson V.L."/>
            <person name="Eiglmeier K."/>
            <person name="Emrich S."/>
            <person name="George P."/>
            <person name="Kennedy R.C."/>
            <person name="Mane S.P."/>
            <person name="Maslen G."/>
            <person name="Oringanje C."/>
            <person name="Qi Y."/>
            <person name="Settlage R."/>
            <person name="Tojo M."/>
            <person name="Tubio J.M."/>
            <person name="Unger M.F."/>
            <person name="Wang B."/>
            <person name="Vernick K.D."/>
            <person name="Ribeiro J.M."/>
            <person name="James A.A."/>
            <person name="Michel K."/>
            <person name="Riehle M.A."/>
            <person name="Luckhart S."/>
            <person name="Sharakhov I.V."/>
            <person name="Tu Z."/>
        </authorList>
    </citation>
    <scope>NUCLEOTIDE SEQUENCE [LARGE SCALE GENOMIC DNA]</scope>
    <source>
        <strain evidence="2">Indian</strain>
    </source>
</reference>
<dbReference type="Proteomes" id="UP000076408">
    <property type="component" value="Unassembled WGS sequence"/>
</dbReference>
<dbReference type="VEuPathDB" id="VectorBase:ASTE014058"/>
<dbReference type="VEuPathDB" id="VectorBase:ASTEI10950"/>
<dbReference type="AlphaFoldDB" id="A0A182YR64"/>
<evidence type="ECO:0000313" key="2">
    <source>
        <dbReference type="Proteomes" id="UP000076408"/>
    </source>
</evidence>
<reference evidence="1" key="2">
    <citation type="submission" date="2020-05" db="UniProtKB">
        <authorList>
            <consortium name="EnsemblMetazoa"/>
        </authorList>
    </citation>
    <scope>IDENTIFICATION</scope>
    <source>
        <strain evidence="1">Indian</strain>
    </source>
</reference>
<keyword evidence="2" id="KW-1185">Reference proteome</keyword>
<dbReference type="GO" id="GO:0008270">
    <property type="term" value="F:zinc ion binding"/>
    <property type="evidence" value="ECO:0007669"/>
    <property type="project" value="InterPro"/>
</dbReference>
<name>A0A182YR64_ANOST</name>
<dbReference type="InterPro" id="IPR001878">
    <property type="entry name" value="Znf_CCHC"/>
</dbReference>
<dbReference type="Pfam" id="PF00098">
    <property type="entry name" value="zf-CCHC"/>
    <property type="match status" value="1"/>
</dbReference>
<dbReference type="PROSITE" id="PS50158">
    <property type="entry name" value="ZF_CCHC"/>
    <property type="match status" value="1"/>
</dbReference>
<dbReference type="SMART" id="SM00343">
    <property type="entry name" value="ZnF_C2HC"/>
    <property type="match status" value="2"/>
</dbReference>
<evidence type="ECO:0000313" key="1">
    <source>
        <dbReference type="EnsemblMetazoa" id="ASTEI10950-PA"/>
    </source>
</evidence>
<organism evidence="1 2">
    <name type="scientific">Anopheles stephensi</name>
    <name type="common">Indo-Pakistan malaria mosquito</name>
    <dbReference type="NCBI Taxonomy" id="30069"/>
    <lineage>
        <taxon>Eukaryota</taxon>
        <taxon>Metazoa</taxon>
        <taxon>Ecdysozoa</taxon>
        <taxon>Arthropoda</taxon>
        <taxon>Hexapoda</taxon>
        <taxon>Insecta</taxon>
        <taxon>Pterygota</taxon>
        <taxon>Neoptera</taxon>
        <taxon>Endopterygota</taxon>
        <taxon>Diptera</taxon>
        <taxon>Nematocera</taxon>
        <taxon>Culicoidea</taxon>
        <taxon>Culicidae</taxon>
        <taxon>Anophelinae</taxon>
        <taxon>Anopheles</taxon>
    </lineage>
</organism>
<dbReference type="InterPro" id="IPR036875">
    <property type="entry name" value="Znf_CCHC_sf"/>
</dbReference>